<keyword evidence="2" id="KW-0472">Membrane</keyword>
<gene>
    <name evidence="3" type="ORF">SAMN05216212_2440</name>
</gene>
<protein>
    <recommendedName>
        <fullName evidence="5">DUF4175 domain-containing protein</fullName>
    </recommendedName>
</protein>
<dbReference type="EMBL" id="FNFH01000004">
    <property type="protein sequence ID" value="SDK45440.1"/>
    <property type="molecule type" value="Genomic_DNA"/>
</dbReference>
<organism evidence="3 4">
    <name type="scientific">Microbulbifer yueqingensis</name>
    <dbReference type="NCBI Taxonomy" id="658219"/>
    <lineage>
        <taxon>Bacteria</taxon>
        <taxon>Pseudomonadati</taxon>
        <taxon>Pseudomonadota</taxon>
        <taxon>Gammaproteobacteria</taxon>
        <taxon>Cellvibrionales</taxon>
        <taxon>Microbulbiferaceae</taxon>
        <taxon>Microbulbifer</taxon>
    </lineage>
</organism>
<dbReference type="Proteomes" id="UP000199305">
    <property type="component" value="Unassembled WGS sequence"/>
</dbReference>
<dbReference type="RefSeq" id="WP_091514276.1">
    <property type="nucleotide sequence ID" value="NZ_FNFH01000004.1"/>
</dbReference>
<name>A0A1G9C186_9GAMM</name>
<sequence length="744" mass="81246">MGKRSPTALPLVRARRRWRARGVAPYLLLAGAGGALGQLLHTWLGWPAWSGAAAMAMAGLGALLDRRWRLSLPQLCRQLDCRHPQLQDSSTLLLQRPGDLGPLARLQQRRTEEALARLQGVGALAGFHPGDRRAAVSATLLACLGTLLVAAPLPWPGAPDEGAAPAPAAAAADSRAGIAISAASTRVDPPGYTGLAATEQSLEVRAPENARVTWSVTLSAPAERLVMQAADRAIDFRAQGETPARRWRLERQLAESDFYQLAVTRDGQETLLPEIHNIEVTPDRAPEFAFTLPRDSLLPVGSNLAPDDATLAVDVSVSDDFRVADTTLVVTLASGNGENVRFRNQRLPLQPLEKEGDDKRLRYRFQVPVGRFAIEPGDELYWYLEARDNRAPAANVASSQHFILRWQQEEIFGLSDAEGMAIKVLPEYFRSQRQLIIDTEALLAEQPELEPAEFRRRSAALAHEQNLLRMRYGKFLGEEDSELEHGSGGHEGDHEGSHGEGGHEKSGQESGEHHGAGHDKSPASPARFGDATGIVAAVGHQHDNSEHATLFDPQTKELLRSALNAMWSSWRELSVVEPRASLPHQHRALRFIKEVQQASRIYLQRVGFEPPPVDEERRLTGERDEVTPPALDKAFHDRARAGLEATLRTLLAGDRPAAEALDALPGLPQLERQPAERLELAKALRRYRQDPACDRCRQELAAQLYRLLPEPAVAPALPGGAAPAGAFTEWLDETAPAEQGGTGS</sequence>
<reference evidence="4" key="1">
    <citation type="submission" date="2016-10" db="EMBL/GenBank/DDBJ databases">
        <authorList>
            <person name="Varghese N."/>
            <person name="Submissions S."/>
        </authorList>
    </citation>
    <scope>NUCLEOTIDE SEQUENCE [LARGE SCALE GENOMIC DNA]</scope>
    <source>
        <strain evidence="4">CGMCC 1.10658</strain>
    </source>
</reference>
<evidence type="ECO:0008006" key="5">
    <source>
        <dbReference type="Google" id="ProtNLM"/>
    </source>
</evidence>
<dbReference type="OrthoDB" id="780137at2"/>
<keyword evidence="2" id="KW-1133">Transmembrane helix</keyword>
<feature type="region of interest" description="Disordered" evidence="1">
    <location>
        <begin position="480"/>
        <end position="528"/>
    </location>
</feature>
<keyword evidence="4" id="KW-1185">Reference proteome</keyword>
<feature type="transmembrane region" description="Helical" evidence="2">
    <location>
        <begin position="23"/>
        <end position="40"/>
    </location>
</feature>
<evidence type="ECO:0000313" key="4">
    <source>
        <dbReference type="Proteomes" id="UP000199305"/>
    </source>
</evidence>
<proteinExistence type="predicted"/>
<keyword evidence="2" id="KW-0812">Transmembrane</keyword>
<evidence type="ECO:0000256" key="1">
    <source>
        <dbReference type="SAM" id="MobiDB-lite"/>
    </source>
</evidence>
<dbReference type="AlphaFoldDB" id="A0A1G9C186"/>
<evidence type="ECO:0000313" key="3">
    <source>
        <dbReference type="EMBL" id="SDK45440.1"/>
    </source>
</evidence>
<dbReference type="STRING" id="658219.SAMN05216212_2440"/>
<accession>A0A1G9C186</accession>
<feature type="compositionally biased region" description="Basic and acidic residues" evidence="1">
    <location>
        <begin position="483"/>
        <end position="521"/>
    </location>
</feature>
<evidence type="ECO:0000256" key="2">
    <source>
        <dbReference type="SAM" id="Phobius"/>
    </source>
</evidence>